<name>A0A8J3S3S1_PLARO</name>
<dbReference type="Pfam" id="PF19758">
    <property type="entry name" value="DUF6245"/>
    <property type="match status" value="1"/>
</dbReference>
<dbReference type="PANTHER" id="PTHR35596">
    <property type="entry name" value="DUF2263 DOMAIN-CONTAINING PROTEIN"/>
    <property type="match status" value="1"/>
</dbReference>
<evidence type="ECO:0000313" key="3">
    <source>
        <dbReference type="Proteomes" id="UP000655044"/>
    </source>
</evidence>
<evidence type="ECO:0000313" key="2">
    <source>
        <dbReference type="EMBL" id="GIH87881.1"/>
    </source>
</evidence>
<feature type="domain" description="Microbial-type PARG catalytic" evidence="1">
    <location>
        <begin position="86"/>
        <end position="236"/>
    </location>
</feature>
<dbReference type="InterPro" id="IPR019261">
    <property type="entry name" value="PARG_cat_microbial"/>
</dbReference>
<sequence length="356" mass="37788">MRLANALLGAVQAEAMLAENARSSPQDLALAHHQHLATADAADDPEKLVGFLRWQALRAPGRKSLAVGAGRVPRCGPMSTRLRAIARDTVSIIERGGYATPAGRWAHLADDVARAVAGTRLYLPGQVLDPAPDTGPDAPAAGPPRIEVTNESTLRAARRLAQDGPEPACLVFASAKNPGGGFLTGAQAQEESLARASALHACLTAVPQFYAYHRAQGDLRYSDRVIYCPGVPVFRDDKGRLLEDSYRVAFLTAAAPNAGAIIRIQPQAAVSVPAALRARAARVLEVAAAHGHRRLVLGAWGCGVFRNDPALVAEVFAHALAAYDRFDHVCFAVLDRHPGTPTHIAFTRAFLPGVGW</sequence>
<dbReference type="RefSeq" id="WP_229803762.1">
    <property type="nucleotide sequence ID" value="NZ_BMQP01000046.1"/>
</dbReference>
<proteinExistence type="predicted"/>
<dbReference type="NCBIfam" id="TIGR02452">
    <property type="entry name" value="TIGR02452 family protein"/>
    <property type="match status" value="1"/>
</dbReference>
<gene>
    <name evidence="2" type="ORF">Pro02_62890</name>
</gene>
<dbReference type="AlphaFoldDB" id="A0A8J3S3S1"/>
<dbReference type="InterPro" id="IPR046212">
    <property type="entry name" value="DUF6245"/>
</dbReference>
<dbReference type="Pfam" id="PF10021">
    <property type="entry name" value="PARG_cat_microb"/>
    <property type="match status" value="1"/>
</dbReference>
<accession>A0A8J3S3S1</accession>
<dbReference type="Gene3D" id="3.40.220.10">
    <property type="entry name" value="Leucine Aminopeptidase, subunit E, domain 1"/>
    <property type="match status" value="1"/>
</dbReference>
<dbReference type="PANTHER" id="PTHR35596:SF1">
    <property type="entry name" value="MICROBIAL-TYPE PARG CATALYTIC DOMAIN-CONTAINING PROTEIN"/>
    <property type="match status" value="1"/>
</dbReference>
<organism evidence="2 3">
    <name type="scientific">Planobispora rosea</name>
    <dbReference type="NCBI Taxonomy" id="35762"/>
    <lineage>
        <taxon>Bacteria</taxon>
        <taxon>Bacillati</taxon>
        <taxon>Actinomycetota</taxon>
        <taxon>Actinomycetes</taxon>
        <taxon>Streptosporangiales</taxon>
        <taxon>Streptosporangiaceae</taxon>
        <taxon>Planobispora</taxon>
    </lineage>
</organism>
<dbReference type="Proteomes" id="UP000655044">
    <property type="component" value="Unassembled WGS sequence"/>
</dbReference>
<dbReference type="SUPFAM" id="SSF52949">
    <property type="entry name" value="Macro domain-like"/>
    <property type="match status" value="1"/>
</dbReference>
<protein>
    <submittedName>
        <fullName evidence="2">TIGR02452 family protein</fullName>
    </submittedName>
</protein>
<dbReference type="InterPro" id="IPR012664">
    <property type="entry name" value="CHP02452"/>
</dbReference>
<dbReference type="EMBL" id="BOOI01000069">
    <property type="protein sequence ID" value="GIH87881.1"/>
    <property type="molecule type" value="Genomic_DNA"/>
</dbReference>
<comment type="caution">
    <text evidence="2">The sequence shown here is derived from an EMBL/GenBank/DDBJ whole genome shotgun (WGS) entry which is preliminary data.</text>
</comment>
<evidence type="ECO:0000259" key="1">
    <source>
        <dbReference type="Pfam" id="PF10021"/>
    </source>
</evidence>
<dbReference type="InterPro" id="IPR043472">
    <property type="entry name" value="Macro_dom-like"/>
</dbReference>
<keyword evidence="3" id="KW-1185">Reference proteome</keyword>
<reference evidence="2" key="1">
    <citation type="submission" date="2021-01" db="EMBL/GenBank/DDBJ databases">
        <title>Whole genome shotgun sequence of Planobispora rosea NBRC 15558.</title>
        <authorList>
            <person name="Komaki H."/>
            <person name="Tamura T."/>
        </authorList>
    </citation>
    <scope>NUCLEOTIDE SEQUENCE</scope>
    <source>
        <strain evidence="2">NBRC 15558</strain>
    </source>
</reference>